<dbReference type="PANTHER" id="PTHR46797:SF1">
    <property type="entry name" value="METHYLPHOSPHONATE SYNTHASE"/>
    <property type="match status" value="1"/>
</dbReference>
<dbReference type="InterPro" id="IPR001387">
    <property type="entry name" value="Cro/C1-type_HTH"/>
</dbReference>
<dbReference type="Gene3D" id="1.10.260.40">
    <property type="entry name" value="lambda repressor-like DNA-binding domains"/>
    <property type="match status" value="1"/>
</dbReference>
<organism evidence="4 5">
    <name type="scientific">Leucobacter tardus</name>
    <dbReference type="NCBI Taxonomy" id="501483"/>
    <lineage>
        <taxon>Bacteria</taxon>
        <taxon>Bacillati</taxon>
        <taxon>Actinomycetota</taxon>
        <taxon>Actinomycetes</taxon>
        <taxon>Micrococcales</taxon>
        <taxon>Microbacteriaceae</taxon>
        <taxon>Leucobacter</taxon>
    </lineage>
</organism>
<dbReference type="Proteomes" id="UP000668403">
    <property type="component" value="Unassembled WGS sequence"/>
</dbReference>
<evidence type="ECO:0000256" key="2">
    <source>
        <dbReference type="SAM" id="MobiDB-lite"/>
    </source>
</evidence>
<dbReference type="Gene3D" id="2.60.120.10">
    <property type="entry name" value="Jelly Rolls"/>
    <property type="match status" value="1"/>
</dbReference>
<proteinExistence type="predicted"/>
<dbReference type="CDD" id="cd00093">
    <property type="entry name" value="HTH_XRE"/>
    <property type="match status" value="1"/>
</dbReference>
<dbReference type="GO" id="GO:0003700">
    <property type="term" value="F:DNA-binding transcription factor activity"/>
    <property type="evidence" value="ECO:0007669"/>
    <property type="project" value="TreeGrafter"/>
</dbReference>
<sequence length="202" mass="21528">MSSLDVNEASASPSESGSTEPGIGDRLRRRRKALGLTLRDVAEASGLTQGFLSQIERGQANASVKALQSICSVLKLDVGALFRPVDEYGRGRVQRFADAQGFSFGDGATKIKLTPSAFDHLEVLMGLFEPGGSTGVAPYTHGASEEVLLVLAGTVEVTVGDDTYRLGEFDSLHYHSDEPHRVAEATGEASARVLWTMAPPTY</sequence>
<dbReference type="EMBL" id="JAGFBF010000005">
    <property type="protein sequence ID" value="MBO2990261.1"/>
    <property type="molecule type" value="Genomic_DNA"/>
</dbReference>
<name>A0A939QLT4_9MICO</name>
<dbReference type="SMART" id="SM00530">
    <property type="entry name" value="HTH_XRE"/>
    <property type="match status" value="1"/>
</dbReference>
<dbReference type="GO" id="GO:0003677">
    <property type="term" value="F:DNA binding"/>
    <property type="evidence" value="ECO:0007669"/>
    <property type="project" value="UniProtKB-KW"/>
</dbReference>
<reference evidence="4" key="1">
    <citation type="submission" date="2021-03" db="EMBL/GenBank/DDBJ databases">
        <title>Leucobacter chromiisoli sp. nov., isolated from chromium-containing soil of chemical plant.</title>
        <authorList>
            <person name="Xu Z."/>
        </authorList>
    </citation>
    <scope>NUCLEOTIDE SEQUENCE</scope>
    <source>
        <strain evidence="4">K 70/01</strain>
    </source>
</reference>
<gene>
    <name evidence="4" type="ORF">J4H85_09685</name>
</gene>
<dbReference type="PROSITE" id="PS50943">
    <property type="entry name" value="HTH_CROC1"/>
    <property type="match status" value="1"/>
</dbReference>
<dbReference type="InterPro" id="IPR014710">
    <property type="entry name" value="RmlC-like_jellyroll"/>
</dbReference>
<dbReference type="Pfam" id="PF01381">
    <property type="entry name" value="HTH_3"/>
    <property type="match status" value="1"/>
</dbReference>
<protein>
    <submittedName>
        <fullName evidence="4">Helix-turn-helix transcriptional regulator</fullName>
    </submittedName>
</protein>
<keyword evidence="1" id="KW-0238">DNA-binding</keyword>
<dbReference type="InterPro" id="IPR050807">
    <property type="entry name" value="TransReg_Diox_bact_type"/>
</dbReference>
<dbReference type="InterPro" id="IPR010982">
    <property type="entry name" value="Lambda_DNA-bd_dom_sf"/>
</dbReference>
<dbReference type="InterPro" id="IPR013096">
    <property type="entry name" value="Cupin_2"/>
</dbReference>
<evidence type="ECO:0000313" key="5">
    <source>
        <dbReference type="Proteomes" id="UP000668403"/>
    </source>
</evidence>
<feature type="compositionally biased region" description="Polar residues" evidence="2">
    <location>
        <begin position="1"/>
        <end position="19"/>
    </location>
</feature>
<dbReference type="CDD" id="cd02209">
    <property type="entry name" value="cupin_XRE_C"/>
    <property type="match status" value="1"/>
</dbReference>
<dbReference type="PANTHER" id="PTHR46797">
    <property type="entry name" value="HTH-TYPE TRANSCRIPTIONAL REGULATOR"/>
    <property type="match status" value="1"/>
</dbReference>
<dbReference type="GO" id="GO:0005829">
    <property type="term" value="C:cytosol"/>
    <property type="evidence" value="ECO:0007669"/>
    <property type="project" value="TreeGrafter"/>
</dbReference>
<dbReference type="RefSeq" id="WP_208239118.1">
    <property type="nucleotide sequence ID" value="NZ_BAAAQU010000002.1"/>
</dbReference>
<feature type="region of interest" description="Disordered" evidence="2">
    <location>
        <begin position="1"/>
        <end position="26"/>
    </location>
</feature>
<dbReference type="InterPro" id="IPR011051">
    <property type="entry name" value="RmlC_Cupin_sf"/>
</dbReference>
<dbReference type="SUPFAM" id="SSF51182">
    <property type="entry name" value="RmlC-like cupins"/>
    <property type="match status" value="1"/>
</dbReference>
<accession>A0A939QLT4</accession>
<dbReference type="SUPFAM" id="SSF47413">
    <property type="entry name" value="lambda repressor-like DNA-binding domains"/>
    <property type="match status" value="1"/>
</dbReference>
<evidence type="ECO:0000313" key="4">
    <source>
        <dbReference type="EMBL" id="MBO2990261.1"/>
    </source>
</evidence>
<evidence type="ECO:0000256" key="1">
    <source>
        <dbReference type="ARBA" id="ARBA00023125"/>
    </source>
</evidence>
<dbReference type="AlphaFoldDB" id="A0A939QLT4"/>
<evidence type="ECO:0000259" key="3">
    <source>
        <dbReference type="PROSITE" id="PS50943"/>
    </source>
</evidence>
<comment type="caution">
    <text evidence="4">The sequence shown here is derived from an EMBL/GenBank/DDBJ whole genome shotgun (WGS) entry which is preliminary data.</text>
</comment>
<feature type="domain" description="HTH cro/C1-type" evidence="3">
    <location>
        <begin position="27"/>
        <end position="81"/>
    </location>
</feature>
<keyword evidence="5" id="KW-1185">Reference proteome</keyword>
<dbReference type="Pfam" id="PF07883">
    <property type="entry name" value="Cupin_2"/>
    <property type="match status" value="1"/>
</dbReference>